<feature type="region of interest" description="Disordered" evidence="1">
    <location>
        <begin position="1"/>
        <end position="69"/>
    </location>
</feature>
<evidence type="ECO:0000256" key="1">
    <source>
        <dbReference type="SAM" id="MobiDB-lite"/>
    </source>
</evidence>
<dbReference type="Proteomes" id="UP000001025">
    <property type="component" value="Chromosome"/>
</dbReference>
<proteinExistence type="predicted"/>
<sequence>MLVPNPQSPHHNSDSYSSSSFTTKPNWSKQTQQSFELCKQPPSLTNDDRKATKSIAESNDVPVSRTTKAKKMSVRLAKISVQQFHISRTLTSCHRTLLAPSKSDTLTLLNFFRRNLP</sequence>
<dbReference type="EMBL" id="BX294140">
    <property type="protein sequence ID" value="CAD73731.1"/>
    <property type="molecule type" value="Genomic_DNA"/>
</dbReference>
<feature type="compositionally biased region" description="Polar residues" evidence="1">
    <location>
        <begin position="21"/>
        <end position="35"/>
    </location>
</feature>
<dbReference type="HOGENOM" id="CLU_2083001_0_0_0"/>
<dbReference type="InParanoid" id="Q7USR5"/>
<gene>
    <name evidence="2" type="ordered locus">RB4350</name>
</gene>
<name>Q7USR5_RHOBA</name>
<dbReference type="STRING" id="243090.RB4350"/>
<keyword evidence="3" id="KW-1185">Reference proteome</keyword>
<evidence type="ECO:0000313" key="3">
    <source>
        <dbReference type="Proteomes" id="UP000001025"/>
    </source>
</evidence>
<reference evidence="2 3" key="1">
    <citation type="journal article" date="2003" name="Proc. Natl. Acad. Sci. U.S.A.">
        <title>Complete genome sequence of the marine planctomycete Pirellula sp. strain 1.</title>
        <authorList>
            <person name="Gloeckner F.O."/>
            <person name="Kube M."/>
            <person name="Bauer M."/>
            <person name="Teeling H."/>
            <person name="Lombardot T."/>
            <person name="Ludwig W."/>
            <person name="Gade D."/>
            <person name="Beck A."/>
            <person name="Borzym K."/>
            <person name="Heitmann K."/>
            <person name="Rabus R."/>
            <person name="Schlesner H."/>
            <person name="Amann R."/>
            <person name="Reinhardt R."/>
        </authorList>
    </citation>
    <scope>NUCLEOTIDE SEQUENCE [LARGE SCALE GENOMIC DNA]</scope>
    <source>
        <strain evidence="3">DSM 10527 / NCIMB 13988 / SH1</strain>
    </source>
</reference>
<dbReference type="EnsemblBacteria" id="CAD73731">
    <property type="protein sequence ID" value="CAD73731"/>
    <property type="gene ID" value="RB4350"/>
</dbReference>
<evidence type="ECO:0000313" key="2">
    <source>
        <dbReference type="EMBL" id="CAD73731.1"/>
    </source>
</evidence>
<dbReference type="AlphaFoldDB" id="Q7USR5"/>
<accession>Q7USR5</accession>
<dbReference type="KEGG" id="rba:RB4350"/>
<organism evidence="2 3">
    <name type="scientific">Rhodopirellula baltica (strain DSM 10527 / NCIMB 13988 / SH1)</name>
    <dbReference type="NCBI Taxonomy" id="243090"/>
    <lineage>
        <taxon>Bacteria</taxon>
        <taxon>Pseudomonadati</taxon>
        <taxon>Planctomycetota</taxon>
        <taxon>Planctomycetia</taxon>
        <taxon>Pirellulales</taxon>
        <taxon>Pirellulaceae</taxon>
        <taxon>Rhodopirellula</taxon>
    </lineage>
</organism>
<protein>
    <submittedName>
        <fullName evidence="2">Uncharacterized protein</fullName>
    </submittedName>
</protein>